<accession>A0A6C0J419</accession>
<dbReference type="EMBL" id="MN740327">
    <property type="protein sequence ID" value="QHU00409.1"/>
    <property type="molecule type" value="Genomic_DNA"/>
</dbReference>
<dbReference type="AlphaFoldDB" id="A0A6C0J419"/>
<reference evidence="1" key="1">
    <citation type="journal article" date="2020" name="Nature">
        <title>Giant virus diversity and host interactions through global metagenomics.</title>
        <authorList>
            <person name="Schulz F."/>
            <person name="Roux S."/>
            <person name="Paez-Espino D."/>
            <person name="Jungbluth S."/>
            <person name="Walsh D.A."/>
            <person name="Denef V.J."/>
            <person name="McMahon K.D."/>
            <person name="Konstantinidis K.T."/>
            <person name="Eloe-Fadrosh E.A."/>
            <person name="Kyrpides N.C."/>
            <person name="Woyke T."/>
        </authorList>
    </citation>
    <scope>NUCLEOTIDE SEQUENCE</scope>
    <source>
        <strain evidence="1">GVMAG-M-3300025860-20</strain>
    </source>
</reference>
<sequence>MLAKSTTSNDFSSLFPVLMDVDKKAPIAPKIAALEALYTVLFAQNF</sequence>
<evidence type="ECO:0000313" key="1">
    <source>
        <dbReference type="EMBL" id="QHU00409.1"/>
    </source>
</evidence>
<name>A0A6C0J419_9ZZZZ</name>
<protein>
    <submittedName>
        <fullName evidence="1">Uncharacterized protein</fullName>
    </submittedName>
</protein>
<organism evidence="1">
    <name type="scientific">viral metagenome</name>
    <dbReference type="NCBI Taxonomy" id="1070528"/>
    <lineage>
        <taxon>unclassified sequences</taxon>
        <taxon>metagenomes</taxon>
        <taxon>organismal metagenomes</taxon>
    </lineage>
</organism>
<proteinExistence type="predicted"/>